<keyword evidence="1" id="KW-0472">Membrane</keyword>
<evidence type="ECO:0000256" key="1">
    <source>
        <dbReference type="SAM" id="Phobius"/>
    </source>
</evidence>
<feature type="transmembrane region" description="Helical" evidence="1">
    <location>
        <begin position="41"/>
        <end position="62"/>
    </location>
</feature>
<feature type="transmembrane region" description="Helical" evidence="1">
    <location>
        <begin position="83"/>
        <end position="108"/>
    </location>
</feature>
<reference evidence="2 3" key="1">
    <citation type="submission" date="2019-04" db="EMBL/GenBank/DDBJ databases">
        <title>Herbidospora sp. NEAU-GS14.nov., a novel actinomycete isolated from soil.</title>
        <authorList>
            <person name="Han L."/>
        </authorList>
    </citation>
    <scope>NUCLEOTIDE SEQUENCE [LARGE SCALE GENOMIC DNA]</scope>
    <source>
        <strain evidence="2 3">NEAU-GS14</strain>
    </source>
</reference>
<dbReference type="AlphaFoldDB" id="A0A4U3MLH3"/>
<gene>
    <name evidence="2" type="ORF">FDA94_05580</name>
</gene>
<comment type="caution">
    <text evidence="2">The sequence shown here is derived from an EMBL/GenBank/DDBJ whole genome shotgun (WGS) entry which is preliminary data.</text>
</comment>
<feature type="transmembrane region" description="Helical" evidence="1">
    <location>
        <begin position="120"/>
        <end position="138"/>
    </location>
</feature>
<proteinExistence type="predicted"/>
<evidence type="ECO:0000313" key="3">
    <source>
        <dbReference type="Proteomes" id="UP000308705"/>
    </source>
</evidence>
<evidence type="ECO:0008006" key="4">
    <source>
        <dbReference type="Google" id="ProtNLM"/>
    </source>
</evidence>
<feature type="transmembrane region" description="Helical" evidence="1">
    <location>
        <begin position="168"/>
        <end position="185"/>
    </location>
</feature>
<name>A0A4U3MLH3_9ACTN</name>
<feature type="transmembrane region" description="Helical" evidence="1">
    <location>
        <begin position="12"/>
        <end position="35"/>
    </location>
</feature>
<keyword evidence="1" id="KW-0812">Transmembrane</keyword>
<accession>A0A4U3MLH3</accession>
<dbReference type="Proteomes" id="UP000308705">
    <property type="component" value="Unassembled WGS sequence"/>
</dbReference>
<organism evidence="2 3">
    <name type="scientific">Herbidospora galbida</name>
    <dbReference type="NCBI Taxonomy" id="2575442"/>
    <lineage>
        <taxon>Bacteria</taxon>
        <taxon>Bacillati</taxon>
        <taxon>Actinomycetota</taxon>
        <taxon>Actinomycetes</taxon>
        <taxon>Streptosporangiales</taxon>
        <taxon>Streptosporangiaceae</taxon>
        <taxon>Herbidospora</taxon>
    </lineage>
</organism>
<evidence type="ECO:0000313" key="2">
    <source>
        <dbReference type="EMBL" id="TKK90468.1"/>
    </source>
</evidence>
<dbReference type="OrthoDB" id="3400154at2"/>
<keyword evidence="3" id="KW-1185">Reference proteome</keyword>
<feature type="transmembrane region" description="Helical" evidence="1">
    <location>
        <begin position="145"/>
        <end position="162"/>
    </location>
</feature>
<dbReference type="EMBL" id="SZQA01000003">
    <property type="protein sequence ID" value="TKK90468.1"/>
    <property type="molecule type" value="Genomic_DNA"/>
</dbReference>
<protein>
    <recommendedName>
        <fullName evidence="4">ABC transporter permease</fullName>
    </recommendedName>
</protein>
<keyword evidence="1" id="KW-1133">Transmembrane helix</keyword>
<dbReference type="RefSeq" id="WP_137245938.1">
    <property type="nucleotide sequence ID" value="NZ_SZQA01000003.1"/>
</dbReference>
<sequence>MIRAELSKLASLPATWTTLAWTLAANVLLTFVIAVGDTPVAYSRAGFIVFGVLATCSEYTGGQIRTTLTVMPRRVRQLAAKHAALAVVTLPAALAVALSGPSITLAVLGTPVDFWQVAEVTAYLTLLTLVSAAVGVLLRHTLAGVGLLLGCLFVAAPFLHEYLPDDMVTLVVSTPVLLIVAAVFHRRRDA</sequence>